<dbReference type="Proteomes" id="UP000251186">
    <property type="component" value="Unassembled WGS sequence"/>
</dbReference>
<evidence type="ECO:0000313" key="1">
    <source>
        <dbReference type="EMBL" id="SPU52821.1"/>
    </source>
</evidence>
<name>A0A2X1CEW4_BREVE</name>
<accession>A0A2X1CEW4</accession>
<reference evidence="1 2" key="1">
    <citation type="submission" date="2018-06" db="EMBL/GenBank/DDBJ databases">
        <authorList>
            <consortium name="Pathogen Informatics"/>
            <person name="Doyle S."/>
        </authorList>
    </citation>
    <scope>NUCLEOTIDE SEQUENCE [LARGE SCALE GENOMIC DNA]</scope>
    <source>
        <strain evidence="1 2">NCTC11166</strain>
    </source>
</reference>
<protein>
    <submittedName>
        <fullName evidence="1">Uncharacterized protein</fullName>
    </submittedName>
</protein>
<dbReference type="PROSITE" id="PS51257">
    <property type="entry name" value="PROKAR_LIPOPROTEIN"/>
    <property type="match status" value="1"/>
</dbReference>
<evidence type="ECO:0000313" key="2">
    <source>
        <dbReference type="Proteomes" id="UP000251186"/>
    </source>
</evidence>
<gene>
    <name evidence="1" type="ORF">NCTC11166_01162</name>
</gene>
<sequence length="73" mass="8392">MNKRHLVPGLVALSTLGACAPGKIWPAERQPSADERAIERRHDDERLRLCRMMSPDDPHFESNDCKNRIRVAR</sequence>
<dbReference type="AlphaFoldDB" id="A0A2X1CEW4"/>
<dbReference type="RefSeq" id="WP_112862098.1">
    <property type="nucleotide sequence ID" value="NZ_UAQP01000005.1"/>
</dbReference>
<proteinExistence type="predicted"/>
<organism evidence="1 2">
    <name type="scientific">Brevundimonas vesicularis</name>
    <name type="common">Pseudomonas vesicularis</name>
    <dbReference type="NCBI Taxonomy" id="41276"/>
    <lineage>
        <taxon>Bacteria</taxon>
        <taxon>Pseudomonadati</taxon>
        <taxon>Pseudomonadota</taxon>
        <taxon>Alphaproteobacteria</taxon>
        <taxon>Caulobacterales</taxon>
        <taxon>Caulobacteraceae</taxon>
        <taxon>Brevundimonas</taxon>
    </lineage>
</organism>
<dbReference type="EMBL" id="UAQP01000005">
    <property type="protein sequence ID" value="SPU52821.1"/>
    <property type="molecule type" value="Genomic_DNA"/>
</dbReference>